<evidence type="ECO:0000313" key="3">
    <source>
        <dbReference type="Proteomes" id="UP000608890"/>
    </source>
</evidence>
<dbReference type="Pfam" id="PF03259">
    <property type="entry name" value="Robl_LC7"/>
    <property type="match status" value="1"/>
</dbReference>
<dbReference type="Proteomes" id="UP000608890">
    <property type="component" value="Unassembled WGS sequence"/>
</dbReference>
<dbReference type="EMBL" id="BMNB01000020">
    <property type="protein sequence ID" value="GGM51809.1"/>
    <property type="molecule type" value="Genomic_DNA"/>
</dbReference>
<reference evidence="2" key="2">
    <citation type="submission" date="2020-09" db="EMBL/GenBank/DDBJ databases">
        <authorList>
            <person name="Sun Q."/>
            <person name="Zhou Y."/>
        </authorList>
    </citation>
    <scope>NUCLEOTIDE SEQUENCE</scope>
    <source>
        <strain evidence="2">CGMCC 4.7312</strain>
    </source>
</reference>
<dbReference type="PANTHER" id="PTHR36222">
    <property type="entry name" value="SERINE PROTEASE INHIBITOR RV3364C"/>
    <property type="match status" value="1"/>
</dbReference>
<organism evidence="2 3">
    <name type="scientific">Micromonospora sonchi</name>
    <dbReference type="NCBI Taxonomy" id="1763543"/>
    <lineage>
        <taxon>Bacteria</taxon>
        <taxon>Bacillati</taxon>
        <taxon>Actinomycetota</taxon>
        <taxon>Actinomycetes</taxon>
        <taxon>Micromonosporales</taxon>
        <taxon>Micromonosporaceae</taxon>
        <taxon>Micromonospora</taxon>
    </lineage>
</organism>
<sequence length="167" mass="17173">MPYALGIDIGNTSIVPGGQRHPSVSPIREDNSMTPAVATADNLGRALDDIVDRVPGAQFAVVLSPDGLLLGASRGIDDELATQLSSMVCGLQALGLAAARVCGDGELHQVVVQMSRAFLFHATTGNGAVLAVGIDGDAEVGDMAYEVAMFVARAGHHLPVYLEPAAP</sequence>
<evidence type="ECO:0000259" key="1">
    <source>
        <dbReference type="SMART" id="SM00960"/>
    </source>
</evidence>
<dbReference type="InterPro" id="IPR053141">
    <property type="entry name" value="Mycobact_SerProt_Inhib_Rv3364c"/>
</dbReference>
<comment type="caution">
    <text evidence="2">The sequence shown here is derived from an EMBL/GenBank/DDBJ whole genome shotgun (WGS) entry which is preliminary data.</text>
</comment>
<keyword evidence="3" id="KW-1185">Reference proteome</keyword>
<protein>
    <recommendedName>
        <fullName evidence="1">Roadblock/LAMTOR2 domain-containing protein</fullName>
    </recommendedName>
</protein>
<dbReference type="SUPFAM" id="SSF103196">
    <property type="entry name" value="Roadblock/LC7 domain"/>
    <property type="match status" value="1"/>
</dbReference>
<dbReference type="SMART" id="SM00960">
    <property type="entry name" value="Robl_LC7"/>
    <property type="match status" value="1"/>
</dbReference>
<dbReference type="InterPro" id="IPR004942">
    <property type="entry name" value="Roadblock/LAMTOR2_dom"/>
</dbReference>
<dbReference type="PANTHER" id="PTHR36222:SF1">
    <property type="entry name" value="SERINE PROTEASE INHIBITOR RV3364C"/>
    <property type="match status" value="1"/>
</dbReference>
<accession>A0A917U1W5</accession>
<dbReference type="Gene3D" id="3.30.450.30">
    <property type="entry name" value="Dynein light chain 2a, cytoplasmic"/>
    <property type="match status" value="1"/>
</dbReference>
<reference evidence="2" key="1">
    <citation type="journal article" date="2014" name="Int. J. Syst. Evol. Microbiol.">
        <title>Complete genome sequence of Corynebacterium casei LMG S-19264T (=DSM 44701T), isolated from a smear-ripened cheese.</title>
        <authorList>
            <consortium name="US DOE Joint Genome Institute (JGI-PGF)"/>
            <person name="Walter F."/>
            <person name="Albersmeier A."/>
            <person name="Kalinowski J."/>
            <person name="Ruckert C."/>
        </authorList>
    </citation>
    <scope>NUCLEOTIDE SEQUENCE</scope>
    <source>
        <strain evidence="2">CGMCC 4.7312</strain>
    </source>
</reference>
<proteinExistence type="predicted"/>
<gene>
    <name evidence="2" type="ORF">GCM10011608_40970</name>
</gene>
<dbReference type="AlphaFoldDB" id="A0A917U1W5"/>
<evidence type="ECO:0000313" key="2">
    <source>
        <dbReference type="EMBL" id="GGM51809.1"/>
    </source>
</evidence>
<feature type="domain" description="Roadblock/LAMTOR2" evidence="1">
    <location>
        <begin position="44"/>
        <end position="134"/>
    </location>
</feature>
<name>A0A917U1W5_9ACTN</name>